<evidence type="ECO:0000256" key="4">
    <source>
        <dbReference type="ARBA" id="ARBA00022840"/>
    </source>
</evidence>
<dbReference type="InterPro" id="IPR027417">
    <property type="entry name" value="P-loop_NTPase"/>
</dbReference>
<dbReference type="RefSeq" id="WP_159665729.1">
    <property type="nucleotide sequence ID" value="NZ_JACMHY010000022.1"/>
</dbReference>
<evidence type="ECO:0000256" key="3">
    <source>
        <dbReference type="ARBA" id="ARBA00022741"/>
    </source>
</evidence>
<comment type="similarity">
    <text evidence="1">Belongs to the zeta toxin family.</text>
</comment>
<accession>A0A7X1I8L9</accession>
<evidence type="ECO:0000256" key="7">
    <source>
        <dbReference type="SAM" id="MobiDB-lite"/>
    </source>
</evidence>
<dbReference type="GO" id="GO:0005524">
    <property type="term" value="F:ATP binding"/>
    <property type="evidence" value="ECO:0007669"/>
    <property type="project" value="UniProtKB-KW"/>
</dbReference>
<keyword evidence="4" id="KW-0067">ATP-binding</keyword>
<dbReference type="GO" id="GO:0016301">
    <property type="term" value="F:kinase activity"/>
    <property type="evidence" value="ECO:0007669"/>
    <property type="project" value="InterPro"/>
</dbReference>
<dbReference type="Gene3D" id="3.40.50.300">
    <property type="entry name" value="P-loop containing nucleotide triphosphate hydrolases"/>
    <property type="match status" value="1"/>
</dbReference>
<organism evidence="9 10">
    <name type="scientific">Streptomyces mexicanus</name>
    <dbReference type="NCBI Taxonomy" id="178566"/>
    <lineage>
        <taxon>Bacteria</taxon>
        <taxon>Bacillati</taxon>
        <taxon>Actinomycetota</taxon>
        <taxon>Actinomycetes</taxon>
        <taxon>Kitasatosporales</taxon>
        <taxon>Streptomycetaceae</taxon>
        <taxon>Streptomyces</taxon>
    </lineage>
</organism>
<keyword evidence="3" id="KW-0547">Nucleotide-binding</keyword>
<evidence type="ECO:0000259" key="8">
    <source>
        <dbReference type="Pfam" id="PF06414"/>
    </source>
</evidence>
<reference evidence="9 10" key="1">
    <citation type="submission" date="2020-08" db="EMBL/GenBank/DDBJ databases">
        <title>Whole-Genome Sequence of French Clinical Streptomyces mexicanus Strain Q0842.</title>
        <authorList>
            <person name="Boxberger M."/>
            <person name="La Scola B."/>
        </authorList>
    </citation>
    <scope>NUCLEOTIDE SEQUENCE [LARGE SCALE GENOMIC DNA]</scope>
    <source>
        <strain evidence="9 10">Marseille-Q0842</strain>
    </source>
</reference>
<dbReference type="EC" id="2.7.1.176" evidence="2"/>
<feature type="compositionally biased region" description="Basic and acidic residues" evidence="7">
    <location>
        <begin position="333"/>
        <end position="346"/>
    </location>
</feature>
<protein>
    <recommendedName>
        <fullName evidence="5">UDP-N-acetylglucosamine kinase</fullName>
        <ecNumber evidence="2">2.7.1.176</ecNumber>
    </recommendedName>
    <alternativeName>
        <fullName evidence="5">UDP-N-acetylglucosamine kinase</fullName>
    </alternativeName>
</protein>
<dbReference type="EMBL" id="JACMHY010000022">
    <property type="protein sequence ID" value="MBC2869793.1"/>
    <property type="molecule type" value="Genomic_DNA"/>
</dbReference>
<evidence type="ECO:0000256" key="1">
    <source>
        <dbReference type="ARBA" id="ARBA00009104"/>
    </source>
</evidence>
<feature type="region of interest" description="Disordered" evidence="7">
    <location>
        <begin position="289"/>
        <end position="346"/>
    </location>
</feature>
<comment type="caution">
    <text evidence="9">The sequence shown here is derived from an EMBL/GenBank/DDBJ whole genome shotgun (WGS) entry which is preliminary data.</text>
</comment>
<feature type="compositionally biased region" description="Low complexity" evidence="7">
    <location>
        <begin position="294"/>
        <end position="315"/>
    </location>
</feature>
<keyword evidence="10" id="KW-1185">Reference proteome</keyword>
<comment type="catalytic activity">
    <reaction evidence="6">
        <text>UDP-N-acetyl-alpha-D-glucosamine + ATP = UDP-N-acetyl-alpha-D-glucosamine 3'-phosphate + ADP + H(+)</text>
        <dbReference type="Rhea" id="RHEA:32671"/>
        <dbReference type="ChEBI" id="CHEBI:15378"/>
        <dbReference type="ChEBI" id="CHEBI:30616"/>
        <dbReference type="ChEBI" id="CHEBI:57705"/>
        <dbReference type="ChEBI" id="CHEBI:64353"/>
        <dbReference type="ChEBI" id="CHEBI:456216"/>
        <dbReference type="EC" id="2.7.1.176"/>
    </reaction>
</comment>
<name>A0A7X1I8L9_9ACTN</name>
<dbReference type="AlphaFoldDB" id="A0A7X1I8L9"/>
<dbReference type="SUPFAM" id="SSF52540">
    <property type="entry name" value="P-loop containing nucleoside triphosphate hydrolases"/>
    <property type="match status" value="1"/>
</dbReference>
<dbReference type="Proteomes" id="UP000517694">
    <property type="component" value="Unassembled WGS sequence"/>
</dbReference>
<feature type="domain" description="Zeta toxin" evidence="8">
    <location>
        <begin position="34"/>
        <end position="226"/>
    </location>
</feature>
<dbReference type="InterPro" id="IPR010488">
    <property type="entry name" value="Zeta_toxin_domain"/>
</dbReference>
<dbReference type="OrthoDB" id="4516745at2"/>
<gene>
    <name evidence="9" type="ORF">H1R13_34035</name>
</gene>
<sequence>MSQDDASRYQLPAEENRRIFAADIVPELLTGPTPQDPPTAVFLLGQPGAGKTRVAQLVAEQLDARGGFADIDSDLYKPYHPQYAELMARDDRLMALYTGPDGRAWMRQAQQFVRGEDPLSGGRKLNALIQEIAMDPEFLAGTMRQYRAVGARTEVFVLAVSQALSEQGILNRYYEQVRDRGQGRLTVPEKAAASYTGIAVSCEVIARQGLADYAAVYRRGESIPRYAASAAELSAEPLALRQVLERERNRPWTPEESQDFRAVQQKLREGLPADFGPQLDRIDELARPLLAPQSSGSPRVSSAAARSRSVTASKRPAQPEQGVGPTGRSMPRHGPEGPEQRRGRAK</sequence>
<dbReference type="Pfam" id="PF06414">
    <property type="entry name" value="Zeta_toxin"/>
    <property type="match status" value="1"/>
</dbReference>
<evidence type="ECO:0000313" key="10">
    <source>
        <dbReference type="Proteomes" id="UP000517694"/>
    </source>
</evidence>
<evidence type="ECO:0000256" key="2">
    <source>
        <dbReference type="ARBA" id="ARBA00011963"/>
    </source>
</evidence>
<evidence type="ECO:0000256" key="5">
    <source>
        <dbReference type="ARBA" id="ARBA00032897"/>
    </source>
</evidence>
<evidence type="ECO:0000313" key="9">
    <source>
        <dbReference type="EMBL" id="MBC2869793.1"/>
    </source>
</evidence>
<evidence type="ECO:0000256" key="6">
    <source>
        <dbReference type="ARBA" id="ARBA00048178"/>
    </source>
</evidence>
<proteinExistence type="inferred from homology"/>